<dbReference type="EMBL" id="BSUN01000001">
    <property type="protein sequence ID" value="GMA36122.1"/>
    <property type="molecule type" value="Genomic_DNA"/>
</dbReference>
<proteinExistence type="predicted"/>
<name>A0ABQ6IG33_9MICO</name>
<reference evidence="2" key="1">
    <citation type="journal article" date="2019" name="Int. J. Syst. Evol. Microbiol.">
        <title>The Global Catalogue of Microorganisms (GCM) 10K type strain sequencing project: providing services to taxonomists for standard genome sequencing and annotation.</title>
        <authorList>
            <consortium name="The Broad Institute Genomics Platform"/>
            <consortium name="The Broad Institute Genome Sequencing Center for Infectious Disease"/>
            <person name="Wu L."/>
            <person name="Ma J."/>
        </authorList>
    </citation>
    <scope>NUCLEOTIDE SEQUENCE [LARGE SCALE GENOMIC DNA]</scope>
    <source>
        <strain evidence="2">NBRC 112299</strain>
    </source>
</reference>
<organism evidence="1 2">
    <name type="scientific">Demequina litorisediminis</name>
    <dbReference type="NCBI Taxonomy" id="1849022"/>
    <lineage>
        <taxon>Bacteria</taxon>
        <taxon>Bacillati</taxon>
        <taxon>Actinomycetota</taxon>
        <taxon>Actinomycetes</taxon>
        <taxon>Micrococcales</taxon>
        <taxon>Demequinaceae</taxon>
        <taxon>Demequina</taxon>
    </lineage>
</organism>
<comment type="caution">
    <text evidence="1">The sequence shown here is derived from an EMBL/GenBank/DDBJ whole genome shotgun (WGS) entry which is preliminary data.</text>
</comment>
<keyword evidence="2" id="KW-1185">Reference proteome</keyword>
<protein>
    <submittedName>
        <fullName evidence="1">Uncharacterized protein</fullName>
    </submittedName>
</protein>
<dbReference type="Proteomes" id="UP001157125">
    <property type="component" value="Unassembled WGS sequence"/>
</dbReference>
<evidence type="ECO:0000313" key="1">
    <source>
        <dbReference type="EMBL" id="GMA36122.1"/>
    </source>
</evidence>
<gene>
    <name evidence="1" type="ORF">GCM10025876_23260</name>
</gene>
<accession>A0ABQ6IG33</accession>
<dbReference type="InterPro" id="IPR025191">
    <property type="entry name" value="DUF4125"/>
</dbReference>
<sequence>MMESTEPERYYSDLAPYLPALTADRVALQERIIATQVRWADAFHVRYPRLGEGMRLLRTAQDTVTDTSFETYLRGELSSYSDQTVALYGEMIDAMAARRENLTEAHRDADGATFGLRRAEGRGSRSGIRMTRGCSRRVAKPCLYSVPSAVRERPRGLLPCRQGM</sequence>
<evidence type="ECO:0000313" key="2">
    <source>
        <dbReference type="Proteomes" id="UP001157125"/>
    </source>
</evidence>
<dbReference type="Pfam" id="PF13526">
    <property type="entry name" value="DUF4125"/>
    <property type="match status" value="1"/>
</dbReference>